<evidence type="ECO:0000313" key="1">
    <source>
        <dbReference type="EMBL" id="MPN28929.1"/>
    </source>
</evidence>
<sequence length="101" mass="11156">MVLKPCFHSPKVMVSKTRLAAGAEAKPRPIPLITIEMVLRIVFIPIKGSREETANKDIPTMIIFRLPNLPIMKMAAMAAGIRERLKAMAKAACRSTSPRTN</sequence>
<organism evidence="1">
    <name type="scientific">bioreactor metagenome</name>
    <dbReference type="NCBI Taxonomy" id="1076179"/>
    <lineage>
        <taxon>unclassified sequences</taxon>
        <taxon>metagenomes</taxon>
        <taxon>ecological metagenomes</taxon>
    </lineage>
</organism>
<dbReference type="EMBL" id="VSSQ01079392">
    <property type="protein sequence ID" value="MPN28929.1"/>
    <property type="molecule type" value="Genomic_DNA"/>
</dbReference>
<name>A0A645GT01_9ZZZZ</name>
<comment type="caution">
    <text evidence="1">The sequence shown here is derived from an EMBL/GenBank/DDBJ whole genome shotgun (WGS) entry which is preliminary data.</text>
</comment>
<reference evidence="1" key="1">
    <citation type="submission" date="2019-08" db="EMBL/GenBank/DDBJ databases">
        <authorList>
            <person name="Kucharzyk K."/>
            <person name="Murdoch R.W."/>
            <person name="Higgins S."/>
            <person name="Loffler F."/>
        </authorList>
    </citation>
    <scope>NUCLEOTIDE SEQUENCE</scope>
</reference>
<dbReference type="AlphaFoldDB" id="A0A645GT01"/>
<protein>
    <submittedName>
        <fullName evidence="1">Uncharacterized protein</fullName>
    </submittedName>
</protein>
<proteinExistence type="predicted"/>
<gene>
    <name evidence="1" type="ORF">SDC9_176375</name>
</gene>
<accession>A0A645GT01</accession>